<proteinExistence type="predicted"/>
<name>A0A158QAG3_ENTVE</name>
<feature type="compositionally biased region" description="Pro residues" evidence="1">
    <location>
        <begin position="7"/>
        <end position="25"/>
    </location>
</feature>
<organism evidence="3">
    <name type="scientific">Enterobius vermicularis</name>
    <name type="common">Human pinworm</name>
    <dbReference type="NCBI Taxonomy" id="51028"/>
    <lineage>
        <taxon>Eukaryota</taxon>
        <taxon>Metazoa</taxon>
        <taxon>Ecdysozoa</taxon>
        <taxon>Nematoda</taxon>
        <taxon>Chromadorea</taxon>
        <taxon>Rhabditida</taxon>
        <taxon>Spirurina</taxon>
        <taxon>Oxyuridomorpha</taxon>
        <taxon>Oxyuroidea</taxon>
        <taxon>Oxyuridae</taxon>
        <taxon>Enterobius</taxon>
    </lineage>
</organism>
<feature type="domain" description="VWFA" evidence="2">
    <location>
        <begin position="277"/>
        <end position="472"/>
    </location>
</feature>
<dbReference type="WBParaSite" id="EVEC_0000503601-mRNA-1">
    <property type="protein sequence ID" value="EVEC_0000503601-mRNA-1"/>
    <property type="gene ID" value="EVEC_0000503601"/>
</dbReference>
<dbReference type="SUPFAM" id="SSF53300">
    <property type="entry name" value="vWA-like"/>
    <property type="match status" value="3"/>
</dbReference>
<feature type="region of interest" description="Disordered" evidence="1">
    <location>
        <begin position="1"/>
        <end position="26"/>
    </location>
</feature>
<dbReference type="AlphaFoldDB" id="A0A158QAG3"/>
<feature type="domain" description="VWFA" evidence="2">
    <location>
        <begin position="499"/>
        <end position="698"/>
    </location>
</feature>
<dbReference type="InterPro" id="IPR036465">
    <property type="entry name" value="vWFA_dom_sf"/>
</dbReference>
<sequence>LTTDCYPNPPTTKPSSTTPPAPQPSPEEKILKNLKRDFIIVTDMIPSANDNDKKQGLKSFLEGFGKLLELNETFSRIALIGFDAKGIVYIGQFAESQTTYSANIGKLMAAEATGPGYGKLTTALNEMLKNDSKIELRPYTDAIIIVVTDNIPADPDTLIRSIKVTISHLQYSGYHLSAITPTSNFVRAVFKNLFNNEHLVSGNQILSYKNLGSEGVAFAKKQALAFVDIDPLPTTVAKVSRIDIKPMISIAEAINKGQSDVVPTTAEPTSSIKNCLDVIILMDRSQSILEDVYNSYTKQFLITLAEQFDFTGESNKNGLYSRIGVIQYATDADLTIDLEKRSRENFTNLVTRLVSYNAYRGMSNIQIALEKAVDVFRDRKYTPDRSENIGTALILFSDGGVSYGQQPYSIAERLRASGTTIIAVVVQGSDPYDDADHQSLLNITGGNERYLFEALNNKDYTVDLAENLTDAIPCPNNPTQVTVPTSTTGTLPDSYHCNPFIFVIETTELLQKSFSKMFNAAKKIAELFDSYHLNTTFLLVTYSSPEKTALHNDNGPETLSKFAERIDNLMNNTDLLLPYFDGSTYLSSGIKFAQKAIDVFKNDPTYAGSPYVIFMGEADKGEISDKDQVPNEARKLHQLTPYVFMVDLTSTKNSDQELLKNVVSKDSYIIGEPRRSATEDSISKNTIRKVFGLWTDTVCAPPKIGSCLTNHAADVTVVIHCTRNETLQNEINNLAATFVSAMNMFDDQFHIGVVTYELQEAIAKDVGVYKLDELKHDIKKIRCSRFGDSISGAFEYIYNASHAYNSYSQKKRRRFANQIETETEHKFSNIAASDVKIAQDLLNKWKAEDCRGAPIVRLISINLNEFTVPTVVQNFFGGLKEMQLGNFESAEQADQTTYTSVHFVRNVVDTICRWTDDDRAG</sequence>
<dbReference type="Gene3D" id="3.40.50.410">
    <property type="entry name" value="von Willebrand factor, type A domain"/>
    <property type="match status" value="2"/>
</dbReference>
<accession>A0A158QAG3</accession>
<dbReference type="PROSITE" id="PS50234">
    <property type="entry name" value="VWFA"/>
    <property type="match status" value="2"/>
</dbReference>
<evidence type="ECO:0000256" key="1">
    <source>
        <dbReference type="SAM" id="MobiDB-lite"/>
    </source>
</evidence>
<evidence type="ECO:0000313" key="3">
    <source>
        <dbReference type="WBParaSite" id="EVEC_0000503601-mRNA-1"/>
    </source>
</evidence>
<dbReference type="PANTHER" id="PTHR24020">
    <property type="entry name" value="COLLAGEN ALPHA"/>
    <property type="match status" value="1"/>
</dbReference>
<evidence type="ECO:0000259" key="2">
    <source>
        <dbReference type="PROSITE" id="PS50234"/>
    </source>
</evidence>
<protein>
    <submittedName>
        <fullName evidence="3">VWFA domain-containing protein</fullName>
    </submittedName>
</protein>
<dbReference type="InterPro" id="IPR050525">
    <property type="entry name" value="ECM_Assembly_Org"/>
</dbReference>
<reference evidence="3" key="1">
    <citation type="submission" date="2016-04" db="UniProtKB">
        <authorList>
            <consortium name="WormBaseParasite"/>
        </authorList>
    </citation>
    <scope>IDENTIFICATION</scope>
</reference>
<dbReference type="PANTHER" id="PTHR24020:SF20">
    <property type="entry name" value="PH DOMAIN-CONTAINING PROTEIN"/>
    <property type="match status" value="1"/>
</dbReference>
<dbReference type="SMART" id="SM00327">
    <property type="entry name" value="VWA"/>
    <property type="match status" value="2"/>
</dbReference>
<dbReference type="InterPro" id="IPR002035">
    <property type="entry name" value="VWF_A"/>
</dbReference>
<dbReference type="CDD" id="cd00198">
    <property type="entry name" value="vWFA"/>
    <property type="match status" value="1"/>
</dbReference>
<dbReference type="Pfam" id="PF00092">
    <property type="entry name" value="VWA"/>
    <property type="match status" value="1"/>
</dbReference>